<dbReference type="AlphaFoldDB" id="A0A7W8KDE1"/>
<accession>A0A7W8KDE1</accession>
<evidence type="ECO:0000313" key="1">
    <source>
        <dbReference type="EMBL" id="GHF32278.1"/>
    </source>
</evidence>
<comment type="caution">
    <text evidence="2">The sequence shown here is derived from an EMBL/GenBank/DDBJ whole genome shotgun (WGS) entry which is preliminary data.</text>
</comment>
<dbReference type="RefSeq" id="WP_184109238.1">
    <property type="nucleotide sequence ID" value="NZ_BNAJ01000001.1"/>
</dbReference>
<gene>
    <name evidence="1" type="ORF">GCM10017781_06130</name>
    <name evidence="2" type="ORF">HNQ07_000430</name>
</gene>
<reference evidence="2 3" key="3">
    <citation type="submission" date="2020-08" db="EMBL/GenBank/DDBJ databases">
        <title>Genomic Encyclopedia of Type Strains, Phase IV (KMG-IV): sequencing the most valuable type-strain genomes for metagenomic binning, comparative biology and taxonomic classification.</title>
        <authorList>
            <person name="Goeker M."/>
        </authorList>
    </citation>
    <scope>NUCLEOTIDE SEQUENCE [LARGE SCALE GENOMIC DNA]</scope>
    <source>
        <strain evidence="2 3">DSM 27521</strain>
    </source>
</reference>
<keyword evidence="4" id="KW-1185">Reference proteome</keyword>
<evidence type="ECO:0000313" key="3">
    <source>
        <dbReference type="Proteomes" id="UP000539473"/>
    </source>
</evidence>
<evidence type="ECO:0000313" key="4">
    <source>
        <dbReference type="Proteomes" id="UP000619376"/>
    </source>
</evidence>
<reference evidence="1" key="4">
    <citation type="submission" date="2024-05" db="EMBL/GenBank/DDBJ databases">
        <authorList>
            <person name="Sun Q."/>
            <person name="Zhou Y."/>
        </authorList>
    </citation>
    <scope>NUCLEOTIDE SEQUENCE</scope>
    <source>
        <strain evidence="1">CGMCC 1.18437</strain>
    </source>
</reference>
<reference evidence="1" key="1">
    <citation type="journal article" date="2014" name="Int. J. Syst. Evol. Microbiol.">
        <title>Complete genome of a new Firmicutes species belonging to the dominant human colonic microbiota ('Ruminococcus bicirculans') reveals two chromosomes and a selective capacity to utilize plant glucans.</title>
        <authorList>
            <consortium name="NISC Comparative Sequencing Program"/>
            <person name="Wegmann U."/>
            <person name="Louis P."/>
            <person name="Goesmann A."/>
            <person name="Henrissat B."/>
            <person name="Duncan S.H."/>
            <person name="Flint H.J."/>
        </authorList>
    </citation>
    <scope>NUCLEOTIDE SEQUENCE</scope>
    <source>
        <strain evidence="1">CGMCC 1.18437</strain>
    </source>
</reference>
<dbReference type="Proteomes" id="UP000619376">
    <property type="component" value="Unassembled WGS sequence"/>
</dbReference>
<sequence>MTPLQWAVLSAYARALPEDSETRRALDAATAQGAPGPSGQRVALTLARHAGMIDGQRITEFGRDAARRFLARLPSKGQP</sequence>
<evidence type="ECO:0000313" key="2">
    <source>
        <dbReference type="EMBL" id="MBB5374986.1"/>
    </source>
</evidence>
<reference evidence="4" key="2">
    <citation type="journal article" date="2019" name="Int. J. Syst. Evol. Microbiol.">
        <title>The Global Catalogue of Microorganisms (GCM) 10K type strain sequencing project: providing services to taxonomists for standard genome sequencing and annotation.</title>
        <authorList>
            <consortium name="The Broad Institute Genomics Platform"/>
            <consortium name="The Broad Institute Genome Sequencing Center for Infectious Disease"/>
            <person name="Wu L."/>
            <person name="Ma J."/>
        </authorList>
    </citation>
    <scope>NUCLEOTIDE SEQUENCE [LARGE SCALE GENOMIC DNA]</scope>
    <source>
        <strain evidence="4">CGMCC 1.18437</strain>
    </source>
</reference>
<dbReference type="EMBL" id="JACHFK010000001">
    <property type="protein sequence ID" value="MBB5374986.1"/>
    <property type="molecule type" value="Genomic_DNA"/>
</dbReference>
<protein>
    <submittedName>
        <fullName evidence="2">Uncharacterized protein</fullName>
    </submittedName>
</protein>
<proteinExistence type="predicted"/>
<organism evidence="2 3">
    <name type="scientific">Deinococcus metalli</name>
    <dbReference type="NCBI Taxonomy" id="1141878"/>
    <lineage>
        <taxon>Bacteria</taxon>
        <taxon>Thermotogati</taxon>
        <taxon>Deinococcota</taxon>
        <taxon>Deinococci</taxon>
        <taxon>Deinococcales</taxon>
        <taxon>Deinococcaceae</taxon>
        <taxon>Deinococcus</taxon>
    </lineage>
</organism>
<dbReference type="Proteomes" id="UP000539473">
    <property type="component" value="Unassembled WGS sequence"/>
</dbReference>
<dbReference type="EMBL" id="BNAJ01000001">
    <property type="protein sequence ID" value="GHF32278.1"/>
    <property type="molecule type" value="Genomic_DNA"/>
</dbReference>
<name>A0A7W8KDE1_9DEIO</name>